<evidence type="ECO:0000313" key="2">
    <source>
        <dbReference type="Proteomes" id="UP001280121"/>
    </source>
</evidence>
<proteinExistence type="predicted"/>
<organism evidence="1 2">
    <name type="scientific">Dipteronia dyeriana</name>
    <dbReference type="NCBI Taxonomy" id="168575"/>
    <lineage>
        <taxon>Eukaryota</taxon>
        <taxon>Viridiplantae</taxon>
        <taxon>Streptophyta</taxon>
        <taxon>Embryophyta</taxon>
        <taxon>Tracheophyta</taxon>
        <taxon>Spermatophyta</taxon>
        <taxon>Magnoliopsida</taxon>
        <taxon>eudicotyledons</taxon>
        <taxon>Gunneridae</taxon>
        <taxon>Pentapetalae</taxon>
        <taxon>rosids</taxon>
        <taxon>malvids</taxon>
        <taxon>Sapindales</taxon>
        <taxon>Sapindaceae</taxon>
        <taxon>Hippocastanoideae</taxon>
        <taxon>Acereae</taxon>
        <taxon>Dipteronia</taxon>
    </lineage>
</organism>
<accession>A0AAD9WZH0</accession>
<reference evidence="1" key="1">
    <citation type="journal article" date="2023" name="Plant J.">
        <title>Genome sequences and population genomics provide insights into the demographic history, inbreeding, and mutation load of two 'living fossil' tree species of Dipteronia.</title>
        <authorList>
            <person name="Feng Y."/>
            <person name="Comes H.P."/>
            <person name="Chen J."/>
            <person name="Zhu S."/>
            <person name="Lu R."/>
            <person name="Zhang X."/>
            <person name="Li P."/>
            <person name="Qiu J."/>
            <person name="Olsen K.M."/>
            <person name="Qiu Y."/>
        </authorList>
    </citation>
    <scope>NUCLEOTIDE SEQUENCE</scope>
    <source>
        <strain evidence="1">KIB01</strain>
    </source>
</reference>
<dbReference type="Proteomes" id="UP001280121">
    <property type="component" value="Unassembled WGS sequence"/>
</dbReference>
<sequence>MRRHPSETWGLKVRGALGIPTGIRLATTRDGENLTIGATGEPYEEGKLGGDWRSSKLGSRWTGSGIAEIVQIDIELEYKKKSINKKSRGSTYRKKQLKYADHTKSSPFWRRCRSDGGVPWMARGNNGGRNSNQRSNSAVAIGGHSFCGMAAVGDRV</sequence>
<comment type="caution">
    <text evidence="1">The sequence shown here is derived from an EMBL/GenBank/DDBJ whole genome shotgun (WGS) entry which is preliminary data.</text>
</comment>
<gene>
    <name evidence="1" type="ORF">Ddye_016345</name>
</gene>
<name>A0AAD9WZH0_9ROSI</name>
<dbReference type="AlphaFoldDB" id="A0AAD9WZH0"/>
<evidence type="ECO:0000313" key="1">
    <source>
        <dbReference type="EMBL" id="KAK2648856.1"/>
    </source>
</evidence>
<protein>
    <submittedName>
        <fullName evidence="1">Uncharacterized protein</fullName>
    </submittedName>
</protein>
<keyword evidence="2" id="KW-1185">Reference proteome</keyword>
<dbReference type="EMBL" id="JANJYI010000005">
    <property type="protein sequence ID" value="KAK2648856.1"/>
    <property type="molecule type" value="Genomic_DNA"/>
</dbReference>